<proteinExistence type="predicted"/>
<reference evidence="1 2" key="1">
    <citation type="submission" date="2014-12" db="EMBL/GenBank/DDBJ databases">
        <title>Isolation of bacteria from lake water.</title>
        <authorList>
            <person name="Sheng K.-Y."/>
            <person name="Chin P.-S."/>
            <person name="Chan K.-G."/>
            <person name="Tan G.S."/>
        </authorList>
    </citation>
    <scope>NUCLEOTIDE SEQUENCE [LARGE SCALE GENOMIC DNA]</scope>
    <source>
        <strain evidence="1 2">KY4</strain>
    </source>
</reference>
<dbReference type="AlphaFoldDB" id="A0A0D7KGI3"/>
<dbReference type="InterPro" id="IPR024409">
    <property type="entry name" value="DUF3833"/>
</dbReference>
<sequence length="180" mass="19980">MIQRRTLLGATAVAPLAALTGCASQNLAGYASEKPVLDLTQYFNGTVDAHGIFQGRSGQIARRFTVVMECSWKGNEGVLDEAFTYSDGTTQRRIWRLTKHADGHYTGTADDVVGTARGQTQGNAFRWGYTLALPVDGKVYHVDFDDWMYLIDERVMLNRATMSKFGVRLGEITLSFTKRT</sequence>
<dbReference type="Proteomes" id="UP000032566">
    <property type="component" value="Unassembled WGS sequence"/>
</dbReference>
<evidence type="ECO:0000313" key="1">
    <source>
        <dbReference type="EMBL" id="KJA12323.1"/>
    </source>
</evidence>
<protein>
    <submittedName>
        <fullName evidence="1">Lipoprotein</fullName>
    </submittedName>
</protein>
<dbReference type="EMBL" id="JXYQ01000003">
    <property type="protein sequence ID" value="KJA12323.1"/>
    <property type="molecule type" value="Genomic_DNA"/>
</dbReference>
<accession>A0A0D7KGI3</accession>
<dbReference type="PROSITE" id="PS51257">
    <property type="entry name" value="PROKAR_LIPOPROTEIN"/>
    <property type="match status" value="1"/>
</dbReference>
<dbReference type="STRING" id="80878.RP29_01260"/>
<keyword evidence="2" id="KW-1185">Reference proteome</keyword>
<keyword evidence="1" id="KW-0449">Lipoprotein</keyword>
<dbReference type="OrthoDB" id="5296954at2"/>
<name>A0A0D7KGI3_9BURK</name>
<organism evidence="1 2">
    <name type="scientific">Acidovorax temperans</name>
    <dbReference type="NCBI Taxonomy" id="80878"/>
    <lineage>
        <taxon>Bacteria</taxon>
        <taxon>Pseudomonadati</taxon>
        <taxon>Pseudomonadota</taxon>
        <taxon>Betaproteobacteria</taxon>
        <taxon>Burkholderiales</taxon>
        <taxon>Comamonadaceae</taxon>
        <taxon>Acidovorax</taxon>
    </lineage>
</organism>
<dbReference type="PATRIC" id="fig|80878.5.peg.1556"/>
<comment type="caution">
    <text evidence="1">The sequence shown here is derived from an EMBL/GenBank/DDBJ whole genome shotgun (WGS) entry which is preliminary data.</text>
</comment>
<gene>
    <name evidence="1" type="ORF">RP29_01260</name>
</gene>
<dbReference type="RefSeq" id="WP_044395142.1">
    <property type="nucleotide sequence ID" value="NZ_JAFMZA010000007.1"/>
</dbReference>
<evidence type="ECO:0000313" key="2">
    <source>
        <dbReference type="Proteomes" id="UP000032566"/>
    </source>
</evidence>
<dbReference type="Pfam" id="PF12915">
    <property type="entry name" value="DUF3833"/>
    <property type="match status" value="1"/>
</dbReference>